<evidence type="ECO:0000313" key="2">
    <source>
        <dbReference type="EMBL" id="MBB4896711.1"/>
    </source>
</evidence>
<name>A0A7W7LW66_9ACTN</name>
<accession>A0A7W7LW66</accession>
<feature type="region of interest" description="Disordered" evidence="1">
    <location>
        <begin position="1"/>
        <end position="32"/>
    </location>
</feature>
<organism evidence="2 3">
    <name type="scientific">Streptomyces griseomycini</name>
    <dbReference type="NCBI Taxonomy" id="66895"/>
    <lineage>
        <taxon>Bacteria</taxon>
        <taxon>Bacillati</taxon>
        <taxon>Actinomycetota</taxon>
        <taxon>Actinomycetes</taxon>
        <taxon>Kitasatosporales</taxon>
        <taxon>Streptomycetaceae</taxon>
        <taxon>Streptomyces</taxon>
    </lineage>
</organism>
<dbReference type="Proteomes" id="UP000579523">
    <property type="component" value="Unassembled WGS sequence"/>
</dbReference>
<dbReference type="AlphaFoldDB" id="A0A7W7LW66"/>
<comment type="caution">
    <text evidence="2">The sequence shown here is derived from an EMBL/GenBank/DDBJ whole genome shotgun (WGS) entry which is preliminary data.</text>
</comment>
<gene>
    <name evidence="2" type="ORF">FHS37_000727</name>
</gene>
<evidence type="ECO:0000256" key="1">
    <source>
        <dbReference type="SAM" id="MobiDB-lite"/>
    </source>
</evidence>
<proteinExistence type="predicted"/>
<protein>
    <recommendedName>
        <fullName evidence="4">Secreted protein</fullName>
    </recommendedName>
</protein>
<evidence type="ECO:0000313" key="3">
    <source>
        <dbReference type="Proteomes" id="UP000579523"/>
    </source>
</evidence>
<evidence type="ECO:0008006" key="4">
    <source>
        <dbReference type="Google" id="ProtNLM"/>
    </source>
</evidence>
<reference evidence="2 3" key="1">
    <citation type="submission" date="2020-08" db="EMBL/GenBank/DDBJ databases">
        <title>Genomic Encyclopedia of Type Strains, Phase III (KMG-III): the genomes of soil and plant-associated and newly described type strains.</title>
        <authorList>
            <person name="Whitman W."/>
        </authorList>
    </citation>
    <scope>NUCLEOTIDE SEQUENCE [LARGE SCALE GENOMIC DNA]</scope>
    <source>
        <strain evidence="2 3">CECT 3273</strain>
    </source>
</reference>
<keyword evidence="3" id="KW-1185">Reference proteome</keyword>
<dbReference type="EMBL" id="JACHJI010000001">
    <property type="protein sequence ID" value="MBB4896711.1"/>
    <property type="molecule type" value="Genomic_DNA"/>
</dbReference>
<feature type="compositionally biased region" description="Basic and acidic residues" evidence="1">
    <location>
        <begin position="15"/>
        <end position="24"/>
    </location>
</feature>
<sequence>MGDALPARRTGAAPPRDRAADRGDGGGAVKPPVGAYVVDTRTERIGIVMGYEGPYVQLRPYGGGREWDADPGAVRQATSAERLRAATAYANARSRGEVP</sequence>